<evidence type="ECO:0000313" key="2">
    <source>
        <dbReference type="Proteomes" id="UP000768646"/>
    </source>
</evidence>
<proteinExistence type="predicted"/>
<gene>
    <name evidence="1" type="ORF">PORY_002482</name>
</gene>
<evidence type="ECO:0000313" key="1">
    <source>
        <dbReference type="EMBL" id="KAG4304118.1"/>
    </source>
</evidence>
<accession>A0ACB7CB32</accession>
<sequence length="894" mass="102725">MSELETVEVQARDVLLRWIYIGDNETLAWQLKPCKKSIRYGIWRLQRVLKVPFQEKEERQLFTISPKMTSRQTLSKQRRNTNDGVLKERLMKAKLTEVIPFMRCRPNLVEKGSYCVGPNNGGHFALVFDNTFSKQTSKIVTYVLTAYPALPLQVLSSQNTSMHMVFDTDASSLHSGVLLKKKRKKLQGWARRYFTLNISTAILSYTGSPTCSILRGVIPLSISAISVNPKSKNINIDTGTEVWHLRVLSDKDWIDWCRAIEKAIKNFHNRRIEQQSILDADTVLSKSQYESLNQQLWMKVENLAEKIGFVKLEINKMIQECHENDMKNNLNNNENHYNMLKSENNEQNTNALLSLKHKNNLSSSTLDESTLGLKLSTFQIELINSELESISSQFKSILSEHHVLNQHLTYASTLKTPDISINSLNSKASIDTTFTREAWFDAQEIPENVTPYILISKEFEDGIVEESTTDEDEGKIVSCSRNVIRKLSRDKSMSWNKNKWSLYPLPYPTKVNRRDNIPPITVSPPSLLSFLRKNVGKDLSTITMPVIANEPLNLLQRAAEDLEYSELLNEAVSRPKKDGERILFIAAFAVSSFSSMRCKERLVRKPFSPLLGETFELVREDKGYRFLAEKVSHRPVVIACHAESSLWSYSHSPKPRQHFWGKSAELITDGSVLLKLITGDVYSYRKPTTFLRNVAFGEKYTEPVGHMTIVNVCSGEKAVVSFKQARLFSGRSEELSVQAFSETGTLQPLTLSGRWTHSLVLRRTDVNYKEEVIWSVGQLVDNPESHCGFTKFAATLNEITCIEDGFLPNTDTRLRKDQRNRENGNVDDAEKIKSFLEENQRQRRKKMESEGKEWKPRWFEQVKNKDPNWIIKTGDDSYWIQREKQNWTGIPKLW</sequence>
<protein>
    <submittedName>
        <fullName evidence="1">Uncharacterized protein</fullName>
    </submittedName>
</protein>
<keyword evidence="2" id="KW-1185">Reference proteome</keyword>
<dbReference type="Proteomes" id="UP000768646">
    <property type="component" value="Unassembled WGS sequence"/>
</dbReference>
<organism evidence="1 2">
    <name type="scientific">Pneumocystis oryctolagi</name>
    <dbReference type="NCBI Taxonomy" id="42067"/>
    <lineage>
        <taxon>Eukaryota</taxon>
        <taxon>Fungi</taxon>
        <taxon>Dikarya</taxon>
        <taxon>Ascomycota</taxon>
        <taxon>Taphrinomycotina</taxon>
        <taxon>Pneumocystomycetes</taxon>
        <taxon>Pneumocystaceae</taxon>
        <taxon>Pneumocystis</taxon>
    </lineage>
</organism>
<reference evidence="1 2" key="1">
    <citation type="journal article" date="2021" name="Commun. Biol.">
        <title>Genomic insights into the host specific adaptation of the Pneumocystis genus.</title>
        <authorList>
            <person name="Cisse O.H."/>
            <person name="Ma L."/>
            <person name="Dekker J.P."/>
            <person name="Khil P.P."/>
            <person name="Youn J.-H."/>
            <person name="Brenchley J.M."/>
            <person name="Blair R."/>
            <person name="Pahar B."/>
            <person name="Chabe M."/>
            <person name="Van Rompay K.K.A."/>
            <person name="Keesler R."/>
            <person name="Sukura A."/>
            <person name="Hirsch V."/>
            <person name="Kutty G."/>
            <person name="Liu Y."/>
            <person name="Peng L."/>
            <person name="Chen J."/>
            <person name="Song J."/>
            <person name="Weissenbacher-Lang C."/>
            <person name="Xu J."/>
            <person name="Upham N.S."/>
            <person name="Stajich J.E."/>
            <person name="Cuomo C.A."/>
            <person name="Cushion M.T."/>
            <person name="Kovacs J.A."/>
        </authorList>
    </citation>
    <scope>NUCLEOTIDE SEQUENCE [LARGE SCALE GENOMIC DNA]</scope>
    <source>
        <strain evidence="1 2">RABM</strain>
    </source>
</reference>
<comment type="caution">
    <text evidence="1">The sequence shown here is derived from an EMBL/GenBank/DDBJ whole genome shotgun (WGS) entry which is preliminary data.</text>
</comment>
<name>A0ACB7CB32_9ASCO</name>
<dbReference type="EMBL" id="JABTEG010000011">
    <property type="protein sequence ID" value="KAG4304118.1"/>
    <property type="molecule type" value="Genomic_DNA"/>
</dbReference>